<protein>
    <submittedName>
        <fullName evidence="2">Uncharacterized protein</fullName>
    </submittedName>
</protein>
<feature type="signal peptide" evidence="1">
    <location>
        <begin position="1"/>
        <end position="23"/>
    </location>
</feature>
<dbReference type="PROSITE" id="PS51257">
    <property type="entry name" value="PROKAR_LIPOPROTEIN"/>
    <property type="match status" value="1"/>
</dbReference>
<name>A0A7X4GKE4_9SPHN</name>
<dbReference type="EMBL" id="WVTD01000021">
    <property type="protein sequence ID" value="MYL99844.1"/>
    <property type="molecule type" value="Genomic_DNA"/>
</dbReference>
<proteinExistence type="predicted"/>
<feature type="chain" id="PRO_5030526719" evidence="1">
    <location>
        <begin position="24"/>
        <end position="233"/>
    </location>
</feature>
<gene>
    <name evidence="2" type="ORF">GR702_18965</name>
</gene>
<dbReference type="Proteomes" id="UP000465810">
    <property type="component" value="Unassembled WGS sequence"/>
</dbReference>
<evidence type="ECO:0000313" key="3">
    <source>
        <dbReference type="Proteomes" id="UP000465810"/>
    </source>
</evidence>
<accession>A0A7X4GKE4</accession>
<comment type="caution">
    <text evidence="2">The sequence shown here is derived from an EMBL/GenBank/DDBJ whole genome shotgun (WGS) entry which is preliminary data.</text>
</comment>
<reference evidence="2 3" key="1">
    <citation type="submission" date="2019-12" db="EMBL/GenBank/DDBJ databases">
        <authorList>
            <person name="Feng G."/>
            <person name="Zhu H."/>
        </authorList>
    </citation>
    <scope>NUCLEOTIDE SEQUENCE [LARGE SCALE GENOMIC DNA]</scope>
    <source>
        <strain evidence="2 3">FGD1</strain>
    </source>
</reference>
<dbReference type="RefSeq" id="WP_010339223.1">
    <property type="nucleotide sequence ID" value="NZ_WVTD01000021.1"/>
</dbReference>
<evidence type="ECO:0000313" key="2">
    <source>
        <dbReference type="EMBL" id="MYL99844.1"/>
    </source>
</evidence>
<dbReference type="AlphaFoldDB" id="A0A7X4GKE4"/>
<organism evidence="2 3">
    <name type="scientific">Novosphingobium silvae</name>
    <dbReference type="NCBI Taxonomy" id="2692619"/>
    <lineage>
        <taxon>Bacteria</taxon>
        <taxon>Pseudomonadati</taxon>
        <taxon>Pseudomonadota</taxon>
        <taxon>Alphaproteobacteria</taxon>
        <taxon>Sphingomonadales</taxon>
        <taxon>Sphingomonadaceae</taxon>
        <taxon>Novosphingobium</taxon>
    </lineage>
</organism>
<keyword evidence="1" id="KW-0732">Signal</keyword>
<sequence>MFTGTRRITPLLAAILLASCANTPEPPTNSHVGAHPYSAAELERAFTNSRSALPRDLYGPLGIVIDARRGAIVISTAYELTTAAPDFSCAALRPLPPRDLATTVPLIDERDCQTIPAKYSKARPFIVTYDAATFPPSAMQEARGMLAVERGCVVLREANGSRLLVWRQPAQITQTQDGYRIEQLGASAAIGAPVALTGTGGNTVSPAFARQHAIPSDCRTFPTFAVNGILPGE</sequence>
<evidence type="ECO:0000256" key="1">
    <source>
        <dbReference type="SAM" id="SignalP"/>
    </source>
</evidence>
<keyword evidence="3" id="KW-1185">Reference proteome</keyword>